<sequence length="568" mass="63515">MKLPPISRIVILYGAVLIVALVLISRLYFLQVMNGEAFSDQADRQYSAPNHSVFTRGSIYFKDKDGKLISAATLQTGYILAINPRNIIDEEMTYEKLSAIVPLDAGVFYNKANKKDDPYEELVEKMDKETADKIKALNLEGVGLYKQRWRFYPGGSLASHVLGFVAFNDDDRLEGRYGLEKYYDELLSRKDEDLYVNFFAEVFSNIGDTISGAKKEGDIILGIEPTAQLFLESEMKRIDEKWNIDSGIGVVMDPKTGQIYSLAVYPNFDLNNFKEEEVSIFGNPFVENVFEMGSIIKALTMAIGLDTGSVTAETTYNDQGFLIMDGARISNFDGKARGVVPMQEVLNQSLNTGVAFVANEVGHKKFSDYMLQLGLGEETGIDLPNETYGLVENLHSTRDIEYATASFGQGVAVTPVEALRALASLANGGSLVTPHVTADIKYRSGISRELMFEPGDKIFKDTTSDEITRMLVNVVDTALVGGVEKMEHYSIAAKTGTAQIAKEDGRGYYDDRHLHSFFGYFPAYDPRFIVFFYIVNPKEVRYASQTLTDPFMETTKFLINYYEIPPDR</sequence>
<dbReference type="Pfam" id="PF00905">
    <property type="entry name" value="Transpeptidase"/>
    <property type="match status" value="1"/>
</dbReference>
<feature type="domain" description="Penicillin-binding protein dimerisation" evidence="5">
    <location>
        <begin position="55"/>
        <end position="188"/>
    </location>
</feature>
<dbReference type="PANTHER" id="PTHR30627">
    <property type="entry name" value="PEPTIDOGLYCAN D,D-TRANSPEPTIDASE"/>
    <property type="match status" value="1"/>
</dbReference>
<dbReference type="InterPro" id="IPR012338">
    <property type="entry name" value="Beta-lactam/transpept-like"/>
</dbReference>
<name>A0A1F5EKI6_9BACT</name>
<evidence type="ECO:0000256" key="2">
    <source>
        <dbReference type="ARBA" id="ARBA00023136"/>
    </source>
</evidence>
<dbReference type="Pfam" id="PF03717">
    <property type="entry name" value="PBP_dimer"/>
    <property type="match status" value="1"/>
</dbReference>
<dbReference type="Gene3D" id="3.90.1310.10">
    <property type="entry name" value="Penicillin-binding protein 2a (Domain 2)"/>
    <property type="match status" value="1"/>
</dbReference>
<comment type="subcellular location">
    <subcellularLocation>
        <location evidence="1">Membrane</location>
    </subcellularLocation>
</comment>
<dbReference type="InterPro" id="IPR036138">
    <property type="entry name" value="PBP_dimer_sf"/>
</dbReference>
<dbReference type="InterPro" id="IPR050515">
    <property type="entry name" value="Beta-lactam/transpept"/>
</dbReference>
<dbReference type="EMBL" id="MFAA01000048">
    <property type="protein sequence ID" value="OGD67911.1"/>
    <property type="molecule type" value="Genomic_DNA"/>
</dbReference>
<reference evidence="6 7" key="1">
    <citation type="journal article" date="2016" name="Nat. Commun.">
        <title>Thousands of microbial genomes shed light on interconnected biogeochemical processes in an aquifer system.</title>
        <authorList>
            <person name="Anantharaman K."/>
            <person name="Brown C.T."/>
            <person name="Hug L.A."/>
            <person name="Sharon I."/>
            <person name="Castelle C.J."/>
            <person name="Probst A.J."/>
            <person name="Thomas B.C."/>
            <person name="Singh A."/>
            <person name="Wilkins M.J."/>
            <person name="Karaoz U."/>
            <person name="Brodie E.L."/>
            <person name="Williams K.H."/>
            <person name="Hubbard S.S."/>
            <person name="Banfield J.F."/>
        </authorList>
    </citation>
    <scope>NUCLEOTIDE SEQUENCE [LARGE SCALE GENOMIC DNA]</scope>
</reference>
<keyword evidence="3" id="KW-0812">Transmembrane</keyword>
<dbReference type="SUPFAM" id="SSF56601">
    <property type="entry name" value="beta-lactamase/transpeptidase-like"/>
    <property type="match status" value="1"/>
</dbReference>
<keyword evidence="3" id="KW-1133">Transmembrane helix</keyword>
<dbReference type="AlphaFoldDB" id="A0A1F5EKI6"/>
<proteinExistence type="predicted"/>
<evidence type="ECO:0008006" key="8">
    <source>
        <dbReference type="Google" id="ProtNLM"/>
    </source>
</evidence>
<evidence type="ECO:0000256" key="1">
    <source>
        <dbReference type="ARBA" id="ARBA00004370"/>
    </source>
</evidence>
<dbReference type="Proteomes" id="UP000185891">
    <property type="component" value="Unassembled WGS sequence"/>
</dbReference>
<accession>A0A1F5EKI6</accession>
<dbReference type="Gene3D" id="3.30.450.330">
    <property type="match status" value="1"/>
</dbReference>
<feature type="transmembrane region" description="Helical" evidence="3">
    <location>
        <begin position="9"/>
        <end position="29"/>
    </location>
</feature>
<dbReference type="GO" id="GO:0008658">
    <property type="term" value="F:penicillin binding"/>
    <property type="evidence" value="ECO:0007669"/>
    <property type="project" value="InterPro"/>
</dbReference>
<dbReference type="GO" id="GO:0071555">
    <property type="term" value="P:cell wall organization"/>
    <property type="evidence" value="ECO:0007669"/>
    <property type="project" value="TreeGrafter"/>
</dbReference>
<dbReference type="PANTHER" id="PTHR30627:SF1">
    <property type="entry name" value="PEPTIDOGLYCAN D,D-TRANSPEPTIDASE FTSI"/>
    <property type="match status" value="1"/>
</dbReference>
<dbReference type="GO" id="GO:0005886">
    <property type="term" value="C:plasma membrane"/>
    <property type="evidence" value="ECO:0007669"/>
    <property type="project" value="TreeGrafter"/>
</dbReference>
<dbReference type="Gene3D" id="3.40.710.10">
    <property type="entry name" value="DD-peptidase/beta-lactamase superfamily"/>
    <property type="match status" value="1"/>
</dbReference>
<evidence type="ECO:0000259" key="4">
    <source>
        <dbReference type="Pfam" id="PF00905"/>
    </source>
</evidence>
<dbReference type="InterPro" id="IPR005311">
    <property type="entry name" value="PBP_dimer"/>
</dbReference>
<evidence type="ECO:0000313" key="7">
    <source>
        <dbReference type="Proteomes" id="UP000185891"/>
    </source>
</evidence>
<evidence type="ECO:0000313" key="6">
    <source>
        <dbReference type="EMBL" id="OGD67911.1"/>
    </source>
</evidence>
<gene>
    <name evidence="6" type="ORF">A3E89_02345</name>
</gene>
<dbReference type="InterPro" id="IPR001460">
    <property type="entry name" value="PCN-bd_Tpept"/>
</dbReference>
<feature type="domain" description="Penicillin-binding protein transpeptidase" evidence="4">
    <location>
        <begin position="248"/>
        <end position="552"/>
    </location>
</feature>
<evidence type="ECO:0000259" key="5">
    <source>
        <dbReference type="Pfam" id="PF03717"/>
    </source>
</evidence>
<keyword evidence="2 3" id="KW-0472">Membrane</keyword>
<organism evidence="6 7">
    <name type="scientific">Candidatus Campbellbacteria bacterium RIFCSPHIGHO2_12_FULL_35_10</name>
    <dbReference type="NCBI Taxonomy" id="1797578"/>
    <lineage>
        <taxon>Bacteria</taxon>
        <taxon>Candidatus Campbelliibacteriota</taxon>
    </lineage>
</organism>
<protein>
    <recommendedName>
        <fullName evidence="8">Penicillin-binding protein transpeptidase domain-containing protein</fullName>
    </recommendedName>
</protein>
<evidence type="ECO:0000256" key="3">
    <source>
        <dbReference type="SAM" id="Phobius"/>
    </source>
</evidence>
<comment type="caution">
    <text evidence="6">The sequence shown here is derived from an EMBL/GenBank/DDBJ whole genome shotgun (WGS) entry which is preliminary data.</text>
</comment>
<dbReference type="SUPFAM" id="SSF56519">
    <property type="entry name" value="Penicillin binding protein dimerisation domain"/>
    <property type="match status" value="1"/>
</dbReference>